<feature type="region of interest" description="Disordered" evidence="1">
    <location>
        <begin position="135"/>
        <end position="212"/>
    </location>
</feature>
<dbReference type="Pfam" id="PF13464">
    <property type="entry name" value="RodZ_C"/>
    <property type="match status" value="1"/>
</dbReference>
<feature type="compositionally biased region" description="Basic and acidic residues" evidence="1">
    <location>
        <begin position="149"/>
        <end position="195"/>
    </location>
</feature>
<gene>
    <name evidence="4" type="ORF">CEY02_08055</name>
</gene>
<keyword evidence="2" id="KW-0812">Transmembrane</keyword>
<keyword evidence="2" id="KW-0472">Membrane</keyword>
<evidence type="ECO:0000256" key="2">
    <source>
        <dbReference type="SAM" id="Phobius"/>
    </source>
</evidence>
<reference evidence="4 5" key="1">
    <citation type="submission" date="2017-06" db="EMBL/GenBank/DDBJ databases">
        <title>Draft Genome Sequence of Bacillus sp Strain 36R Isolated from saline sediment at Atanasia, Sonora, Mexico.</title>
        <authorList>
            <person name="Sanchez Diaz R."/>
            <person name="Quiroz Macias M.E."/>
            <person name="Ibarra Gamez J.C."/>
            <person name="Enciso Ibarra J."/>
            <person name="Gomez Gil B."/>
            <person name="Galaviz Silva L."/>
        </authorList>
    </citation>
    <scope>NUCLEOTIDE SEQUENCE [LARGE SCALE GENOMIC DNA]</scope>
    <source>
        <strain evidence="4 5">36R_ATNSAL</strain>
    </source>
</reference>
<dbReference type="CDD" id="cd00093">
    <property type="entry name" value="HTH_XRE"/>
    <property type="match status" value="1"/>
</dbReference>
<dbReference type="OrthoDB" id="9797543at2"/>
<proteinExistence type="predicted"/>
<evidence type="ECO:0000313" key="5">
    <source>
        <dbReference type="Proteomes" id="UP000228754"/>
    </source>
</evidence>
<dbReference type="AlphaFoldDB" id="A0A2A5IVY2"/>
<dbReference type="GO" id="GO:0003677">
    <property type="term" value="F:DNA binding"/>
    <property type="evidence" value="ECO:0007669"/>
    <property type="project" value="InterPro"/>
</dbReference>
<feature type="domain" description="HTH cro/C1-type" evidence="3">
    <location>
        <begin position="8"/>
        <end position="43"/>
    </location>
</feature>
<dbReference type="Gene3D" id="1.10.260.40">
    <property type="entry name" value="lambda repressor-like DNA-binding domains"/>
    <property type="match status" value="1"/>
</dbReference>
<dbReference type="InterPro" id="IPR001387">
    <property type="entry name" value="Cro/C1-type_HTH"/>
</dbReference>
<name>A0A2A5IVY2_BACPU</name>
<comment type="caution">
    <text evidence="4">The sequence shown here is derived from an EMBL/GenBank/DDBJ whole genome shotgun (WGS) entry which is preliminary data.</text>
</comment>
<dbReference type="SUPFAM" id="SSF47413">
    <property type="entry name" value="lambda repressor-like DNA-binding domains"/>
    <property type="match status" value="1"/>
</dbReference>
<dbReference type="EMBL" id="NKHG01000053">
    <property type="protein sequence ID" value="PCK21470.1"/>
    <property type="molecule type" value="Genomic_DNA"/>
</dbReference>
<dbReference type="InterPro" id="IPR010982">
    <property type="entry name" value="Lambda_DNA-bd_dom_sf"/>
</dbReference>
<dbReference type="PANTHER" id="PTHR34475">
    <property type="match status" value="1"/>
</dbReference>
<sequence length="305" mass="34022">MTELGKRLIEAREEKGMSLEDLQTVTKIQKRYLLAIEQGNYDIIPGEFYVRAFIKQYAEAVGLNPEQLFEEFRKDVPSTYNDEVSDKLSNIKPQRELPKPASKILELLPTILIIGGILVVIAIIYVIVQAVNHDSGQKNNQTAPQQSESKYEVSEDSSLAKDQKKKEKASSEDKEKTSKKDDSSKDDSSKDDEAVSLKATKTEGSTTTYEVSGADDDMELTISATQASWLRVRDESGKVLKMGELKDGESFKTDLSELSQVDIRLGNATGIDIKVNDETLKYELDPKDTMTQNIVIVNKGKEKSS</sequence>
<dbReference type="InterPro" id="IPR050400">
    <property type="entry name" value="Bact_Cytoskel_RodZ"/>
</dbReference>
<dbReference type="Proteomes" id="UP000228754">
    <property type="component" value="Unassembled WGS sequence"/>
</dbReference>
<dbReference type="SMART" id="SM00530">
    <property type="entry name" value="HTH_XRE"/>
    <property type="match status" value="1"/>
</dbReference>
<organism evidence="4 5">
    <name type="scientific">Bacillus pumilus</name>
    <name type="common">Bacillus mesentericus</name>
    <dbReference type="NCBI Taxonomy" id="1408"/>
    <lineage>
        <taxon>Bacteria</taxon>
        <taxon>Bacillati</taxon>
        <taxon>Bacillota</taxon>
        <taxon>Bacilli</taxon>
        <taxon>Bacillales</taxon>
        <taxon>Bacillaceae</taxon>
        <taxon>Bacillus</taxon>
    </lineage>
</organism>
<dbReference type="PROSITE" id="PS50943">
    <property type="entry name" value="HTH_CROC1"/>
    <property type="match status" value="1"/>
</dbReference>
<evidence type="ECO:0000256" key="1">
    <source>
        <dbReference type="SAM" id="MobiDB-lite"/>
    </source>
</evidence>
<accession>A0A2A5IVY2</accession>
<evidence type="ECO:0000259" key="3">
    <source>
        <dbReference type="PROSITE" id="PS50943"/>
    </source>
</evidence>
<protein>
    <recommendedName>
        <fullName evidence="3">HTH cro/C1-type domain-containing protein</fullName>
    </recommendedName>
</protein>
<evidence type="ECO:0000313" key="4">
    <source>
        <dbReference type="EMBL" id="PCK21470.1"/>
    </source>
</evidence>
<dbReference type="InterPro" id="IPR025194">
    <property type="entry name" value="RodZ-like_C"/>
</dbReference>
<feature type="compositionally biased region" description="Polar residues" evidence="1">
    <location>
        <begin position="135"/>
        <end position="148"/>
    </location>
</feature>
<dbReference type="Pfam" id="PF13413">
    <property type="entry name" value="HTH_25"/>
    <property type="match status" value="1"/>
</dbReference>
<dbReference type="PANTHER" id="PTHR34475:SF1">
    <property type="entry name" value="CYTOSKELETON PROTEIN RODZ"/>
    <property type="match status" value="1"/>
</dbReference>
<feature type="transmembrane region" description="Helical" evidence="2">
    <location>
        <begin position="104"/>
        <end position="128"/>
    </location>
</feature>
<keyword evidence="2" id="KW-1133">Transmembrane helix</keyword>